<feature type="domain" description="Mitochondrial splicing suppressor 51-like C-terminal" evidence="5">
    <location>
        <begin position="231"/>
        <end position="405"/>
    </location>
</feature>
<keyword evidence="6" id="KW-1185">Reference proteome</keyword>
<dbReference type="Gene3D" id="6.10.140.2220">
    <property type="match status" value="1"/>
</dbReference>
<dbReference type="GeneID" id="106742704"/>
<evidence type="ECO:0000256" key="3">
    <source>
        <dbReference type="ARBA" id="ARBA00022833"/>
    </source>
</evidence>
<dbReference type="Pfam" id="PF20179">
    <property type="entry name" value="MSS51_C"/>
    <property type="match status" value="1"/>
</dbReference>
<sequence length="428" mass="50132">MDMENEVFLFCGAKTSHHYNKFFHPNLCHVCKRRRLGAKLIKCDRCFLISYCSEEHRNLHLSQHHELCVAAEKFLKMNSGWFNRRLTMNEWLAAQNAFLLSVQQTIHRKCELYEEEMFLFARSCLICHKQTELYTCDSCFSADYCLDHLEEFIQHHKQVCDNLILWLNLEFTDKEIKSVMPLPWKFIRFPDKDKPFNDMVTFVMQYVKDETDGLNEWFAPDYICTDYVSGPLTLHHGMWEANLSHYLETESIYIIHVVAANSTDKNGLPAWEILLHLLPKIKVLIIVMIGPELQMEFGMHNICPGCNINGKKLIYECCPMLYHDYVSNVMYRKPNIIVGFQATLKCGSSWPKSIQAMQTQNCPLLLTAYTLIAAKEEIDTVQQVLGTKPVLFVTNKFKALRPIRSFNSVIYRNAYLIIYKKLYEFNHT</sequence>
<gene>
    <name evidence="7" type="primary">LOC106742704</name>
</gene>
<reference evidence="7" key="1">
    <citation type="submission" date="2025-08" db="UniProtKB">
        <authorList>
            <consortium name="RefSeq"/>
        </authorList>
    </citation>
    <scope>IDENTIFICATION</scope>
</reference>
<dbReference type="InterPro" id="IPR046824">
    <property type="entry name" value="Mss51-like_C"/>
</dbReference>
<dbReference type="PANTHER" id="PTHR28069">
    <property type="entry name" value="GH20023P"/>
    <property type="match status" value="1"/>
</dbReference>
<dbReference type="OrthoDB" id="5282002at2759"/>
<keyword evidence="1" id="KW-0479">Metal-binding</keyword>
<dbReference type="InterPro" id="IPR002893">
    <property type="entry name" value="Znf_MYND"/>
</dbReference>
<keyword evidence="3" id="KW-0862">Zinc</keyword>
<evidence type="ECO:0000259" key="5">
    <source>
        <dbReference type="Pfam" id="PF20179"/>
    </source>
</evidence>
<protein>
    <submittedName>
        <fullName evidence="7">Uncharacterized protein LOC106742704</fullName>
    </submittedName>
</protein>
<dbReference type="PANTHER" id="PTHR28069:SF2">
    <property type="entry name" value="GH20023P"/>
    <property type="match status" value="1"/>
</dbReference>
<dbReference type="GO" id="GO:0008270">
    <property type="term" value="F:zinc ion binding"/>
    <property type="evidence" value="ECO:0007669"/>
    <property type="project" value="UniProtKB-KW"/>
</dbReference>
<dbReference type="KEGG" id="dqu:106742704"/>
<evidence type="ECO:0000256" key="2">
    <source>
        <dbReference type="ARBA" id="ARBA00022771"/>
    </source>
</evidence>
<proteinExistence type="predicted"/>
<keyword evidence="2" id="KW-0863">Zinc-finger</keyword>
<evidence type="ECO:0000256" key="1">
    <source>
        <dbReference type="ARBA" id="ARBA00022723"/>
    </source>
</evidence>
<dbReference type="Pfam" id="PF01753">
    <property type="entry name" value="zf-MYND"/>
    <property type="match status" value="1"/>
</dbReference>
<name>A0A6P3WZ50_DINQU</name>
<dbReference type="Proteomes" id="UP000515204">
    <property type="component" value="Unplaced"/>
</dbReference>
<evidence type="ECO:0000313" key="6">
    <source>
        <dbReference type="Proteomes" id="UP000515204"/>
    </source>
</evidence>
<feature type="domain" description="MYND-type" evidence="4">
    <location>
        <begin position="28"/>
        <end position="68"/>
    </location>
</feature>
<accession>A0A6P3WZ50</accession>
<dbReference type="SUPFAM" id="SSF144232">
    <property type="entry name" value="HIT/MYND zinc finger-like"/>
    <property type="match status" value="1"/>
</dbReference>
<evidence type="ECO:0000313" key="7">
    <source>
        <dbReference type="RefSeq" id="XP_014471386.1"/>
    </source>
</evidence>
<organism evidence="6 7">
    <name type="scientific">Dinoponera quadriceps</name>
    <name type="common">South American ant</name>
    <dbReference type="NCBI Taxonomy" id="609295"/>
    <lineage>
        <taxon>Eukaryota</taxon>
        <taxon>Metazoa</taxon>
        <taxon>Ecdysozoa</taxon>
        <taxon>Arthropoda</taxon>
        <taxon>Hexapoda</taxon>
        <taxon>Insecta</taxon>
        <taxon>Pterygota</taxon>
        <taxon>Neoptera</taxon>
        <taxon>Endopterygota</taxon>
        <taxon>Hymenoptera</taxon>
        <taxon>Apocrita</taxon>
        <taxon>Aculeata</taxon>
        <taxon>Formicoidea</taxon>
        <taxon>Formicidae</taxon>
        <taxon>Ponerinae</taxon>
        <taxon>Ponerini</taxon>
        <taxon>Dinoponera</taxon>
    </lineage>
</organism>
<dbReference type="AlphaFoldDB" id="A0A6P3WZ50"/>
<dbReference type="RefSeq" id="XP_014471386.1">
    <property type="nucleotide sequence ID" value="XM_014615900.1"/>
</dbReference>
<evidence type="ECO:0000259" key="4">
    <source>
        <dbReference type="Pfam" id="PF01753"/>
    </source>
</evidence>